<feature type="transmembrane region" description="Helical" evidence="1">
    <location>
        <begin position="95"/>
        <end position="119"/>
    </location>
</feature>
<evidence type="ECO:0000313" key="2">
    <source>
        <dbReference type="EMBL" id="KAF9067117.1"/>
    </source>
</evidence>
<feature type="transmembrane region" description="Helical" evidence="1">
    <location>
        <begin position="62"/>
        <end position="89"/>
    </location>
</feature>
<dbReference type="Proteomes" id="UP000772434">
    <property type="component" value="Unassembled WGS sequence"/>
</dbReference>
<proteinExistence type="predicted"/>
<keyword evidence="1" id="KW-1133">Transmembrane helix</keyword>
<organism evidence="2 3">
    <name type="scientific">Rhodocollybia butyracea</name>
    <dbReference type="NCBI Taxonomy" id="206335"/>
    <lineage>
        <taxon>Eukaryota</taxon>
        <taxon>Fungi</taxon>
        <taxon>Dikarya</taxon>
        <taxon>Basidiomycota</taxon>
        <taxon>Agaricomycotina</taxon>
        <taxon>Agaricomycetes</taxon>
        <taxon>Agaricomycetidae</taxon>
        <taxon>Agaricales</taxon>
        <taxon>Marasmiineae</taxon>
        <taxon>Omphalotaceae</taxon>
        <taxon>Rhodocollybia</taxon>
    </lineage>
</organism>
<comment type="caution">
    <text evidence="2">The sequence shown here is derived from an EMBL/GenBank/DDBJ whole genome shotgun (WGS) entry which is preliminary data.</text>
</comment>
<keyword evidence="1" id="KW-0812">Transmembrane</keyword>
<keyword evidence="1" id="KW-0472">Membrane</keyword>
<sequence>MSDSFSDIADLRVLNKFQFIWSSRLTGPSMLFILCRYSFLPLAVLHLVVFSQKMTSISCRDLNLALLVFSSITGATEKLLSVLRVYALFSKKRPLLLVLLCPLVIADVILWVYVGVVLAQDNHQQRHKHRAILTMCHQ</sequence>
<reference evidence="2" key="1">
    <citation type="submission" date="2020-11" db="EMBL/GenBank/DDBJ databases">
        <authorList>
            <consortium name="DOE Joint Genome Institute"/>
            <person name="Ahrendt S."/>
            <person name="Riley R."/>
            <person name="Andreopoulos W."/>
            <person name="Labutti K."/>
            <person name="Pangilinan J."/>
            <person name="Ruiz-Duenas F.J."/>
            <person name="Barrasa J.M."/>
            <person name="Sanchez-Garcia M."/>
            <person name="Camarero S."/>
            <person name="Miyauchi S."/>
            <person name="Serrano A."/>
            <person name="Linde D."/>
            <person name="Babiker R."/>
            <person name="Drula E."/>
            <person name="Ayuso-Fernandez I."/>
            <person name="Pacheco R."/>
            <person name="Padilla G."/>
            <person name="Ferreira P."/>
            <person name="Barriuso J."/>
            <person name="Kellner H."/>
            <person name="Castanera R."/>
            <person name="Alfaro M."/>
            <person name="Ramirez L."/>
            <person name="Pisabarro A.G."/>
            <person name="Kuo A."/>
            <person name="Tritt A."/>
            <person name="Lipzen A."/>
            <person name="He G."/>
            <person name="Yan M."/>
            <person name="Ng V."/>
            <person name="Cullen D."/>
            <person name="Martin F."/>
            <person name="Rosso M.-N."/>
            <person name="Henrissat B."/>
            <person name="Hibbett D."/>
            <person name="Martinez A.T."/>
            <person name="Grigoriev I.V."/>
        </authorList>
    </citation>
    <scope>NUCLEOTIDE SEQUENCE</scope>
    <source>
        <strain evidence="2">AH 40177</strain>
    </source>
</reference>
<keyword evidence="3" id="KW-1185">Reference proteome</keyword>
<dbReference type="EMBL" id="JADNRY010000077">
    <property type="protein sequence ID" value="KAF9067117.1"/>
    <property type="molecule type" value="Genomic_DNA"/>
</dbReference>
<evidence type="ECO:0000256" key="1">
    <source>
        <dbReference type="SAM" id="Phobius"/>
    </source>
</evidence>
<dbReference type="OrthoDB" id="2955592at2759"/>
<dbReference type="AlphaFoldDB" id="A0A9P5PQ00"/>
<feature type="transmembrane region" description="Helical" evidence="1">
    <location>
        <begin position="30"/>
        <end position="50"/>
    </location>
</feature>
<accession>A0A9P5PQ00</accession>
<evidence type="ECO:0000313" key="3">
    <source>
        <dbReference type="Proteomes" id="UP000772434"/>
    </source>
</evidence>
<name>A0A9P5PQ00_9AGAR</name>
<gene>
    <name evidence="2" type="ORF">BDP27DRAFT_935538</name>
</gene>
<protein>
    <submittedName>
        <fullName evidence="2">Uncharacterized protein</fullName>
    </submittedName>
</protein>